<gene>
    <name evidence="2" type="ORF">CQ394_04905</name>
</gene>
<dbReference type="CDD" id="cd07951">
    <property type="entry name" value="ED_3B_N_AMMECR1"/>
    <property type="match status" value="1"/>
</dbReference>
<dbReference type="SUPFAM" id="SSF53213">
    <property type="entry name" value="LigB-like"/>
    <property type="match status" value="1"/>
</dbReference>
<dbReference type="PANTHER" id="PTHR13016">
    <property type="entry name" value="AMMECR1 HOMOLOG"/>
    <property type="match status" value="1"/>
</dbReference>
<dbReference type="Pfam" id="PF01871">
    <property type="entry name" value="AMMECR1"/>
    <property type="match status" value="1"/>
</dbReference>
<evidence type="ECO:0000259" key="1">
    <source>
        <dbReference type="PROSITE" id="PS51112"/>
    </source>
</evidence>
<evidence type="ECO:0000313" key="2">
    <source>
        <dbReference type="EMBL" id="PEG31068.1"/>
    </source>
</evidence>
<organism evidence="2 3">
    <name type="scientific">Clostridium neonatale</name>
    <dbReference type="NCBI Taxonomy" id="137838"/>
    <lineage>
        <taxon>Bacteria</taxon>
        <taxon>Bacillati</taxon>
        <taxon>Bacillota</taxon>
        <taxon>Clostridia</taxon>
        <taxon>Eubacteriales</taxon>
        <taxon>Clostridiaceae</taxon>
        <taxon>Clostridium</taxon>
    </lineage>
</organism>
<evidence type="ECO:0000313" key="3">
    <source>
        <dbReference type="Proteomes" id="UP000220840"/>
    </source>
</evidence>
<dbReference type="InterPro" id="IPR027485">
    <property type="entry name" value="AMMECR1_N"/>
</dbReference>
<keyword evidence="3" id="KW-1185">Reference proteome</keyword>
<reference evidence="2 3" key="1">
    <citation type="submission" date="2017-10" db="EMBL/GenBank/DDBJ databases">
        <title>Effective Description of Clostridium neonatale sp. nov. linked to necrotizing enterocolitis in neonates and a clarification of species assignable to the genus Clostridium (Prazmowski 1880) emend. Lawson and Rainey 2016.</title>
        <authorList>
            <person name="Bernard K."/>
            <person name="Burdz T."/>
            <person name="Wiebe D."/>
            <person name="Balcewich B."/>
            <person name="Alfa M."/>
            <person name="Bernier A.-M."/>
        </authorList>
    </citation>
    <scope>NUCLEOTIDE SEQUENCE [LARGE SCALE GENOMIC DNA]</scope>
    <source>
        <strain evidence="2 3">LCDC99A005</strain>
    </source>
</reference>
<dbReference type="AlphaFoldDB" id="A0A2A7MIX4"/>
<dbReference type="PANTHER" id="PTHR13016:SF0">
    <property type="entry name" value="AMME SYNDROME CANDIDATE GENE 1 PROTEIN"/>
    <property type="match status" value="1"/>
</dbReference>
<accession>A0A2A7MIX4</accession>
<feature type="domain" description="AMMECR1" evidence="1">
    <location>
        <begin position="297"/>
        <end position="468"/>
    </location>
</feature>
<dbReference type="RefSeq" id="WP_058295231.1">
    <property type="nucleotide sequence ID" value="NZ_CAKJVD010000015.1"/>
</dbReference>
<dbReference type="SUPFAM" id="SSF143447">
    <property type="entry name" value="AMMECR1-like"/>
    <property type="match status" value="1"/>
</dbReference>
<dbReference type="InterPro" id="IPR036071">
    <property type="entry name" value="AMMECR1_dom_sf"/>
</dbReference>
<dbReference type="InterPro" id="IPR002733">
    <property type="entry name" value="AMMECR1_domain"/>
</dbReference>
<dbReference type="Gene3D" id="3.30.1490.150">
    <property type="entry name" value="Hypothetical protein ph0010, domain 2"/>
    <property type="match status" value="1"/>
</dbReference>
<sequence length="468" mass="53106">MNNILGYYLMPHPPIIIPDIGRGEEKKIEKTSVACEKIGREIADIKPDTIVIVTPHGPMFSDAVAISAGKHIYGDLNQFRCSNIKISLDLDEEFVTSLSLKCHLEGIQSVLVDDKLLGRYGRKLELDHGSIVPLYFINKYYNDYKLVHITYSMIGDLNLYKLGILISNTAEELNRKTVFIASGDLSHKLKEEGPYSYSLYGPKFDKEFIETLENGDVVKCFNLDDTMVEESAQCGLYSVYTLLGSMQGNGIKGTLLSYEGPFGVGYGVMKFEPTSKDVDSYKVLKEYEENSYNEKIKNSNQYVKLARENLEHYFKYKKPINDLSNVDDELKNQKHGVFVSLKKFKNLRGCIGTIQSTTDNVAKEIIRNSIEAAIHDPRFPEVTEDELKDIDISVDVLMDAEISSKEELDPKKYGVIVTKGYKRGLLLPNLEGVNTIEDQLHIACDKAGIDYFNDDFHIERFEVIRYEE</sequence>
<name>A0A2A7MIX4_9CLOT</name>
<dbReference type="Pfam" id="PF02900">
    <property type="entry name" value="LigB"/>
    <property type="match status" value="1"/>
</dbReference>
<dbReference type="NCBIfam" id="TIGR04335">
    <property type="entry name" value="AmmeMemoSam_A"/>
    <property type="match status" value="1"/>
</dbReference>
<comment type="caution">
    <text evidence="2">The sequence shown here is derived from an EMBL/GenBank/DDBJ whole genome shotgun (WGS) entry which is preliminary data.</text>
</comment>
<dbReference type="InterPro" id="IPR004183">
    <property type="entry name" value="Xdiol_dOase_suB"/>
</dbReference>
<dbReference type="NCBIfam" id="TIGR00296">
    <property type="entry name" value="TIGR00296 family protein"/>
    <property type="match status" value="1"/>
</dbReference>
<dbReference type="Gene3D" id="3.40.830.10">
    <property type="entry name" value="LigB-like"/>
    <property type="match status" value="1"/>
</dbReference>
<dbReference type="NCBIfam" id="TIGR04336">
    <property type="entry name" value="AmmeMemoSam_B"/>
    <property type="match status" value="1"/>
</dbReference>
<dbReference type="EMBL" id="PDCJ01000001">
    <property type="protein sequence ID" value="PEG31068.1"/>
    <property type="molecule type" value="Genomic_DNA"/>
</dbReference>
<dbReference type="STRING" id="137838.GCA_001458595_02446"/>
<dbReference type="OrthoDB" id="159752at2"/>
<protein>
    <submittedName>
        <fullName evidence="2">TIGR00296 family protein</fullName>
    </submittedName>
</protein>
<dbReference type="GO" id="GO:0008198">
    <property type="term" value="F:ferrous iron binding"/>
    <property type="evidence" value="ECO:0007669"/>
    <property type="project" value="InterPro"/>
</dbReference>
<proteinExistence type="predicted"/>
<dbReference type="InterPro" id="IPR023473">
    <property type="entry name" value="AMMECR1"/>
</dbReference>
<dbReference type="InterPro" id="IPR027623">
    <property type="entry name" value="AmmeMemoSam_A"/>
</dbReference>
<dbReference type="Proteomes" id="UP000220840">
    <property type="component" value="Unassembled WGS sequence"/>
</dbReference>
<dbReference type="GO" id="GO:0016702">
    <property type="term" value="F:oxidoreductase activity, acting on single donors with incorporation of molecular oxygen, incorporation of two atoms of oxygen"/>
    <property type="evidence" value="ECO:0007669"/>
    <property type="project" value="UniProtKB-ARBA"/>
</dbReference>
<dbReference type="Gene3D" id="3.30.700.20">
    <property type="entry name" value="Hypothetical protein ph0010, domain 1"/>
    <property type="match status" value="1"/>
</dbReference>
<dbReference type="PROSITE" id="PS51112">
    <property type="entry name" value="AMMECR1"/>
    <property type="match status" value="1"/>
</dbReference>